<reference evidence="5" key="1">
    <citation type="journal article" date="2019" name="Int. J. Syst. Evol. Microbiol.">
        <title>The Global Catalogue of Microorganisms (GCM) 10K type strain sequencing project: providing services to taxonomists for standard genome sequencing and annotation.</title>
        <authorList>
            <consortium name="The Broad Institute Genomics Platform"/>
            <consortium name="The Broad Institute Genome Sequencing Center for Infectious Disease"/>
            <person name="Wu L."/>
            <person name="Ma J."/>
        </authorList>
    </citation>
    <scope>NUCLEOTIDE SEQUENCE [LARGE SCALE GENOMIC DNA]</scope>
    <source>
        <strain evidence="5">CCUG 54520</strain>
    </source>
</reference>
<dbReference type="Proteomes" id="UP001595914">
    <property type="component" value="Unassembled WGS sequence"/>
</dbReference>
<feature type="domain" description="AMP-binding enzyme C-terminal" evidence="3">
    <location>
        <begin position="450"/>
        <end position="525"/>
    </location>
</feature>
<dbReference type="Gene3D" id="3.30.300.30">
    <property type="match status" value="1"/>
</dbReference>
<dbReference type="Pfam" id="PF00501">
    <property type="entry name" value="AMP-binding"/>
    <property type="match status" value="1"/>
</dbReference>
<organism evidence="4 5">
    <name type="scientific">Rhodococcus kronopolitis</name>
    <dbReference type="NCBI Taxonomy" id="1460226"/>
    <lineage>
        <taxon>Bacteria</taxon>
        <taxon>Bacillati</taxon>
        <taxon>Actinomycetota</taxon>
        <taxon>Actinomycetes</taxon>
        <taxon>Mycobacteriales</taxon>
        <taxon>Nocardiaceae</taxon>
        <taxon>Rhodococcus</taxon>
    </lineage>
</organism>
<evidence type="ECO:0000256" key="1">
    <source>
        <dbReference type="SAM" id="MobiDB-lite"/>
    </source>
</evidence>
<dbReference type="Gene3D" id="3.40.50.12780">
    <property type="entry name" value="N-terminal domain of ligase-like"/>
    <property type="match status" value="1"/>
</dbReference>
<dbReference type="InterPro" id="IPR042099">
    <property type="entry name" value="ANL_N_sf"/>
</dbReference>
<keyword evidence="5" id="KW-1185">Reference proteome</keyword>
<feature type="domain" description="AMP-dependent synthetase/ligase" evidence="2">
    <location>
        <begin position="17"/>
        <end position="399"/>
    </location>
</feature>
<feature type="region of interest" description="Disordered" evidence="1">
    <location>
        <begin position="535"/>
        <end position="558"/>
    </location>
</feature>
<dbReference type="PANTHER" id="PTHR43767:SF1">
    <property type="entry name" value="NONRIBOSOMAL PEPTIDE SYNTHASE PES1 (EUROFUNG)-RELATED"/>
    <property type="match status" value="1"/>
</dbReference>
<evidence type="ECO:0000259" key="2">
    <source>
        <dbReference type="Pfam" id="PF00501"/>
    </source>
</evidence>
<name>A0ABV9FPA0_9NOCA</name>
<dbReference type="SUPFAM" id="SSF56801">
    <property type="entry name" value="Acetyl-CoA synthetase-like"/>
    <property type="match status" value="1"/>
</dbReference>
<evidence type="ECO:0000313" key="5">
    <source>
        <dbReference type="Proteomes" id="UP001595914"/>
    </source>
</evidence>
<dbReference type="InterPro" id="IPR050237">
    <property type="entry name" value="ATP-dep_AMP-bd_enzyme"/>
</dbReference>
<evidence type="ECO:0000313" key="4">
    <source>
        <dbReference type="EMBL" id="MFC4603870.1"/>
    </source>
</evidence>
<dbReference type="InterPro" id="IPR000873">
    <property type="entry name" value="AMP-dep_synth/lig_dom"/>
</dbReference>
<gene>
    <name evidence="4" type="ORF">ACFO6S_09265</name>
</gene>
<dbReference type="PANTHER" id="PTHR43767">
    <property type="entry name" value="LONG-CHAIN-FATTY-ACID--COA LIGASE"/>
    <property type="match status" value="1"/>
</dbReference>
<dbReference type="InterPro" id="IPR045851">
    <property type="entry name" value="AMP-bd_C_sf"/>
</dbReference>
<protein>
    <submittedName>
        <fullName evidence="4">AMP-binding protein</fullName>
    </submittedName>
</protein>
<sequence length="558" mass="57219">MEIAELTAGSVWTVLVDSARRHADREAVVDDRERLTYEGLTAAAFQAGAAMAAAGVRPGDRVALWGPNSARWGVIALGAHSVGAAVVPVNTRARGAEAAQLLRRTQARLLFVADDFLGTGYSAMLREAAGGPGPDGPVAGLPALRGIVDFYGPSDGPLTGWPEFVAAATAPRRVHLRPGVNAAPGPDAVAYVMSTSGSTGEPKGVVVRHGQLVRTYTALGRRLGIGSGDRILGVTPLSHSMGLNAGLLAALLSGGCYVAVDVFDPATALSRIGRESITVLSGPPTLFTDLMGALAAGAGAGYRPPRLAVTGATTVTAALLERIRNELGIAQLVTGYGLTEATGTVTARHPSGDAGAAALGAPPLPGVELRVVDAEGRPVESGTAGEVLVRGFNVTTGYHDDPGATARAIDPDGWLHTGDVGVLNEAGELRIVDRLGDTFIVGGFNVYPSEVEQVLGRAPGVAEVAVVGVPDERLGERGIAYVVATPGTSVTARELLDRCRRELAGYKVPTEVITLGELPRLASGKPSRRALRELADRTRRGATGSGGSAAGTPAVRRA</sequence>
<comment type="caution">
    <text evidence="4">The sequence shown here is derived from an EMBL/GenBank/DDBJ whole genome shotgun (WGS) entry which is preliminary data.</text>
</comment>
<dbReference type="EMBL" id="JBHSFO010000004">
    <property type="protein sequence ID" value="MFC4603870.1"/>
    <property type="molecule type" value="Genomic_DNA"/>
</dbReference>
<dbReference type="InterPro" id="IPR025110">
    <property type="entry name" value="AMP-bd_C"/>
</dbReference>
<dbReference type="RefSeq" id="WP_378416251.1">
    <property type="nucleotide sequence ID" value="NZ_JBHSFO010000004.1"/>
</dbReference>
<proteinExistence type="predicted"/>
<evidence type="ECO:0000259" key="3">
    <source>
        <dbReference type="Pfam" id="PF13193"/>
    </source>
</evidence>
<accession>A0ABV9FPA0</accession>
<dbReference type="Pfam" id="PF13193">
    <property type="entry name" value="AMP-binding_C"/>
    <property type="match status" value="1"/>
</dbReference>